<keyword evidence="2" id="KW-1185">Reference proteome</keyword>
<dbReference type="EMBL" id="JAMOIM010000001">
    <property type="protein sequence ID" value="MCW6506966.1"/>
    <property type="molecule type" value="Genomic_DNA"/>
</dbReference>
<evidence type="ECO:0000313" key="1">
    <source>
        <dbReference type="EMBL" id="MCW6506966.1"/>
    </source>
</evidence>
<reference evidence="1" key="1">
    <citation type="submission" date="2022-05" db="EMBL/GenBank/DDBJ databases">
        <authorList>
            <person name="Pankratov T."/>
        </authorList>
    </citation>
    <scope>NUCLEOTIDE SEQUENCE</scope>
    <source>
        <strain evidence="1">BP6-180914</strain>
    </source>
</reference>
<dbReference type="Proteomes" id="UP001165667">
    <property type="component" value="Unassembled WGS sequence"/>
</dbReference>
<evidence type="ECO:0000313" key="2">
    <source>
        <dbReference type="Proteomes" id="UP001165667"/>
    </source>
</evidence>
<protein>
    <submittedName>
        <fullName evidence="1">Uncharacterized protein</fullName>
    </submittedName>
</protein>
<dbReference type="AlphaFoldDB" id="A0AA41YR15"/>
<proteinExistence type="predicted"/>
<comment type="caution">
    <text evidence="1">The sequence shown here is derived from an EMBL/GenBank/DDBJ whole genome shotgun (WGS) entry which is preliminary data.</text>
</comment>
<dbReference type="RefSeq" id="WP_282583301.1">
    <property type="nucleotide sequence ID" value="NZ_JAMOIM010000001.1"/>
</dbReference>
<organism evidence="1 2">
    <name type="scientific">Lichenifustis flavocetrariae</name>
    <dbReference type="NCBI Taxonomy" id="2949735"/>
    <lineage>
        <taxon>Bacteria</taxon>
        <taxon>Pseudomonadati</taxon>
        <taxon>Pseudomonadota</taxon>
        <taxon>Alphaproteobacteria</taxon>
        <taxon>Hyphomicrobiales</taxon>
        <taxon>Lichenihabitantaceae</taxon>
        <taxon>Lichenifustis</taxon>
    </lineage>
</organism>
<sequence>MLDHATILSVEKVTPNPTTMALQDRDSALAAFVDKAQAIEPAAGFNPF</sequence>
<gene>
    <name evidence="1" type="ORF">M8523_02900</name>
</gene>
<accession>A0AA41YR15</accession>
<name>A0AA41YR15_9HYPH</name>